<sequence>MVEDSVHEESEDVCLDIGLKEDQEQQIVNIRNEDNPAEQHVDGNSEPGLTIESSELVCTEGDTVSTTALSMQDESEQDTEIDNQSHFEDKCMNQSNCSNPEEMETDNVTIVSDMEQCSDENVDELPQDCFDEVGSETKRSNSDGTNSRRGSSEGERNIFDVLQTELLSSEDKDSFMEEKSVEEVAQCTTEDGGVEGEAQCNTEGRSVEEVSTSEDEESSKGSESGLKKYPLRQSTVVKKVLSEIDQRERKANSGGGRGRPPKDLRGRLSPKVLLSRLSPRKCISGTVKLSPVKKGPGRPRKSLVDEEEKTESSRMRKISFDKEERTGPGRPRKISLGDEKKQDPGRPRKISINNEEKSGRITRKGMRTLVQGKRRLIQMAQSWMKIHRSVEDVQEKKTVKLREVMMKS</sequence>
<feature type="compositionally biased region" description="Basic and acidic residues" evidence="1">
    <location>
        <begin position="310"/>
        <end position="327"/>
    </location>
</feature>
<reference evidence="2" key="1">
    <citation type="submission" date="2019-08" db="EMBL/GenBank/DDBJ databases">
        <title>The improved chromosome-level genome for the pearl oyster Pinctada fucata martensii using PacBio sequencing and Hi-C.</title>
        <authorList>
            <person name="Zheng Z."/>
        </authorList>
    </citation>
    <scope>NUCLEOTIDE SEQUENCE</scope>
    <source>
        <strain evidence="2">ZZ-2019</strain>
        <tissue evidence="2">Adductor muscle</tissue>
    </source>
</reference>
<organism evidence="2 3">
    <name type="scientific">Pinctada imbricata</name>
    <name type="common">Atlantic pearl-oyster</name>
    <name type="synonym">Pinctada martensii</name>
    <dbReference type="NCBI Taxonomy" id="66713"/>
    <lineage>
        <taxon>Eukaryota</taxon>
        <taxon>Metazoa</taxon>
        <taxon>Spiralia</taxon>
        <taxon>Lophotrochozoa</taxon>
        <taxon>Mollusca</taxon>
        <taxon>Bivalvia</taxon>
        <taxon>Autobranchia</taxon>
        <taxon>Pteriomorphia</taxon>
        <taxon>Pterioida</taxon>
        <taxon>Pterioidea</taxon>
        <taxon>Pteriidae</taxon>
        <taxon>Pinctada</taxon>
    </lineage>
</organism>
<evidence type="ECO:0000313" key="3">
    <source>
        <dbReference type="Proteomes" id="UP001186944"/>
    </source>
</evidence>
<name>A0AA89C3M1_PINIB</name>
<dbReference type="EMBL" id="VSWD01000002">
    <property type="protein sequence ID" value="KAK3107656.1"/>
    <property type="molecule type" value="Genomic_DNA"/>
</dbReference>
<keyword evidence="3" id="KW-1185">Reference proteome</keyword>
<feature type="region of interest" description="Disordered" evidence="1">
    <location>
        <begin position="118"/>
        <end position="358"/>
    </location>
</feature>
<gene>
    <name evidence="2" type="ORF">FSP39_019296</name>
</gene>
<accession>A0AA89C3M1</accession>
<feature type="compositionally biased region" description="Acidic residues" evidence="1">
    <location>
        <begin position="118"/>
        <end position="134"/>
    </location>
</feature>
<feature type="compositionally biased region" description="Basic and acidic residues" evidence="1">
    <location>
        <begin position="169"/>
        <end position="182"/>
    </location>
</feature>
<protein>
    <submittedName>
        <fullName evidence="2">Uncharacterized protein</fullName>
    </submittedName>
</protein>
<evidence type="ECO:0000313" key="2">
    <source>
        <dbReference type="EMBL" id="KAK3107656.1"/>
    </source>
</evidence>
<feature type="compositionally biased region" description="Basic and acidic residues" evidence="1">
    <location>
        <begin position="335"/>
        <end position="346"/>
    </location>
</feature>
<dbReference type="Proteomes" id="UP001186944">
    <property type="component" value="Unassembled WGS sequence"/>
</dbReference>
<comment type="caution">
    <text evidence="2">The sequence shown here is derived from an EMBL/GenBank/DDBJ whole genome shotgun (WGS) entry which is preliminary data.</text>
</comment>
<proteinExistence type="predicted"/>
<feature type="compositionally biased region" description="Basic and acidic residues" evidence="1">
    <location>
        <begin position="240"/>
        <end position="251"/>
    </location>
</feature>
<evidence type="ECO:0000256" key="1">
    <source>
        <dbReference type="SAM" id="MobiDB-lite"/>
    </source>
</evidence>
<dbReference type="AlphaFoldDB" id="A0AA89C3M1"/>
<feature type="region of interest" description="Disordered" evidence="1">
    <location>
        <begin position="70"/>
        <end position="105"/>
    </location>
</feature>